<dbReference type="GO" id="GO:0005681">
    <property type="term" value="C:spliceosomal complex"/>
    <property type="evidence" value="ECO:0007669"/>
    <property type="project" value="UniProtKB-KW"/>
</dbReference>
<dbReference type="PANTHER" id="PTHR10552:SF6">
    <property type="entry name" value="U2 SMALL NUCLEAR RIBONUCLEOPROTEIN A"/>
    <property type="match status" value="1"/>
</dbReference>
<keyword evidence="6" id="KW-0539">Nucleus</keyword>
<evidence type="ECO:0000259" key="10">
    <source>
        <dbReference type="SMART" id="SM00446"/>
    </source>
</evidence>
<dbReference type="Gene3D" id="3.80.10.10">
    <property type="entry name" value="Ribonuclease Inhibitor"/>
    <property type="match status" value="1"/>
</dbReference>
<dbReference type="Proteomes" id="UP001292094">
    <property type="component" value="Unassembled WGS sequence"/>
</dbReference>
<name>A0AAE1Q2U8_9EUCA</name>
<sequence>MVKLTPELIQQSIQHINPMRDRELILRGYKIPVIENLGATLDQFDTVDFSDNDIRKLDGFPLLRRLKTLFLNNNRIVRISEALPECVSSLQCLYLTNNLVQELADLDSLAGLKKLEHLSFLGNPVTTREHYRLYVINKLPQVRVVDFRRVRLKEREMARKLFKSKQGREIQKEAKKARTFVPGGGVGALDTRTTLGQMNVEDETAIRQAITNARSMEEVERLQHMLRTGNIPGRNHPTPPLKRRHPDEEEED</sequence>
<dbReference type="GO" id="GO:0005686">
    <property type="term" value="C:U2 snRNP"/>
    <property type="evidence" value="ECO:0007669"/>
    <property type="project" value="TreeGrafter"/>
</dbReference>
<evidence type="ECO:0000256" key="5">
    <source>
        <dbReference type="ARBA" id="ARBA00023187"/>
    </source>
</evidence>
<dbReference type="SMART" id="SM00446">
    <property type="entry name" value="LRRcap"/>
    <property type="match status" value="1"/>
</dbReference>
<organism evidence="11 12">
    <name type="scientific">Petrolisthes manimaculis</name>
    <dbReference type="NCBI Taxonomy" id="1843537"/>
    <lineage>
        <taxon>Eukaryota</taxon>
        <taxon>Metazoa</taxon>
        <taxon>Ecdysozoa</taxon>
        <taxon>Arthropoda</taxon>
        <taxon>Crustacea</taxon>
        <taxon>Multicrustacea</taxon>
        <taxon>Malacostraca</taxon>
        <taxon>Eumalacostraca</taxon>
        <taxon>Eucarida</taxon>
        <taxon>Decapoda</taxon>
        <taxon>Pleocyemata</taxon>
        <taxon>Anomura</taxon>
        <taxon>Galatheoidea</taxon>
        <taxon>Porcellanidae</taxon>
        <taxon>Petrolisthes</taxon>
    </lineage>
</organism>
<accession>A0AAE1Q2U8</accession>
<keyword evidence="3" id="KW-0747">Spliceosome</keyword>
<dbReference type="InterPro" id="IPR001611">
    <property type="entry name" value="Leu-rich_rpt"/>
</dbReference>
<keyword evidence="2" id="KW-0433">Leucine-rich repeat</keyword>
<evidence type="ECO:0000256" key="1">
    <source>
        <dbReference type="ARBA" id="ARBA00004123"/>
    </source>
</evidence>
<evidence type="ECO:0000313" key="12">
    <source>
        <dbReference type="Proteomes" id="UP001292094"/>
    </source>
</evidence>
<feature type="region of interest" description="Disordered" evidence="9">
    <location>
        <begin position="228"/>
        <end position="252"/>
    </location>
</feature>
<keyword evidence="3" id="KW-0507">mRNA processing</keyword>
<evidence type="ECO:0000256" key="3">
    <source>
        <dbReference type="ARBA" id="ARBA00022728"/>
    </source>
</evidence>
<dbReference type="PROSITE" id="PS51450">
    <property type="entry name" value="LRR"/>
    <property type="match status" value="1"/>
</dbReference>
<keyword evidence="5" id="KW-0508">mRNA splicing</keyword>
<proteinExistence type="inferred from homology"/>
<gene>
    <name evidence="11" type="ORF">Pmani_011225</name>
</gene>
<evidence type="ECO:0000256" key="8">
    <source>
        <dbReference type="ARBA" id="ARBA00069881"/>
    </source>
</evidence>
<keyword evidence="12" id="KW-1185">Reference proteome</keyword>
<reference evidence="11" key="1">
    <citation type="submission" date="2023-11" db="EMBL/GenBank/DDBJ databases">
        <title>Genome assemblies of two species of porcelain crab, Petrolisthes cinctipes and Petrolisthes manimaculis (Anomura: Porcellanidae).</title>
        <authorList>
            <person name="Angst P."/>
        </authorList>
    </citation>
    <scope>NUCLEOTIDE SEQUENCE</scope>
    <source>
        <strain evidence="11">PB745_02</strain>
        <tissue evidence="11">Gill</tissue>
    </source>
</reference>
<dbReference type="SUPFAM" id="SSF52058">
    <property type="entry name" value="L domain-like"/>
    <property type="match status" value="1"/>
</dbReference>
<evidence type="ECO:0000256" key="4">
    <source>
        <dbReference type="ARBA" id="ARBA00022737"/>
    </source>
</evidence>
<dbReference type="Pfam" id="PF14580">
    <property type="entry name" value="LRR_9"/>
    <property type="match status" value="1"/>
</dbReference>
<comment type="subcellular location">
    <subcellularLocation>
        <location evidence="1">Nucleus</location>
    </subcellularLocation>
</comment>
<comment type="caution">
    <text evidence="11">The sequence shown here is derived from an EMBL/GenBank/DDBJ whole genome shotgun (WGS) entry which is preliminary data.</text>
</comment>
<dbReference type="EMBL" id="JAWZYT010000896">
    <property type="protein sequence ID" value="KAK4317707.1"/>
    <property type="molecule type" value="Genomic_DNA"/>
</dbReference>
<protein>
    <recommendedName>
        <fullName evidence="8">Probable U2 small nuclear ribonucleoprotein A'</fullName>
    </recommendedName>
</protein>
<evidence type="ECO:0000256" key="9">
    <source>
        <dbReference type="SAM" id="MobiDB-lite"/>
    </source>
</evidence>
<dbReference type="InterPro" id="IPR044640">
    <property type="entry name" value="RU2A"/>
</dbReference>
<dbReference type="AlphaFoldDB" id="A0AAE1Q2U8"/>
<dbReference type="PANTHER" id="PTHR10552">
    <property type="entry name" value="U2 SMALL NUCLEAR RIBONUCLEOPROTEIN A"/>
    <property type="match status" value="1"/>
</dbReference>
<evidence type="ECO:0000256" key="2">
    <source>
        <dbReference type="ARBA" id="ARBA00022614"/>
    </source>
</evidence>
<evidence type="ECO:0000256" key="6">
    <source>
        <dbReference type="ARBA" id="ARBA00023242"/>
    </source>
</evidence>
<dbReference type="GO" id="GO:0000398">
    <property type="term" value="P:mRNA splicing, via spliceosome"/>
    <property type="evidence" value="ECO:0007669"/>
    <property type="project" value="InterPro"/>
</dbReference>
<keyword evidence="4" id="KW-0677">Repeat</keyword>
<dbReference type="InterPro" id="IPR003603">
    <property type="entry name" value="U2A'_phosphoprotein32A_C"/>
</dbReference>
<dbReference type="InterPro" id="IPR032675">
    <property type="entry name" value="LRR_dom_sf"/>
</dbReference>
<dbReference type="FunFam" id="3.80.10.10:FF:000026">
    <property type="entry name" value="U2 small nuclear ribonucleoprotein A"/>
    <property type="match status" value="1"/>
</dbReference>
<feature type="domain" description="U2A'/phosphoprotein 32 family A C-terminal" evidence="10">
    <location>
        <begin position="128"/>
        <end position="146"/>
    </location>
</feature>
<comment type="similarity">
    <text evidence="7">Belongs to the U2 small nuclear ribonucleoprotein A family.</text>
</comment>
<dbReference type="GO" id="GO:0030620">
    <property type="term" value="F:U2 snRNA binding"/>
    <property type="evidence" value="ECO:0007669"/>
    <property type="project" value="InterPro"/>
</dbReference>
<evidence type="ECO:0000256" key="7">
    <source>
        <dbReference type="ARBA" id="ARBA00024196"/>
    </source>
</evidence>
<evidence type="ECO:0000313" key="11">
    <source>
        <dbReference type="EMBL" id="KAK4317707.1"/>
    </source>
</evidence>